<keyword evidence="1" id="KW-0597">Phosphoprotein</keyword>
<feature type="domain" description="Response regulatory" evidence="2">
    <location>
        <begin position="5"/>
        <end position="133"/>
    </location>
</feature>
<dbReference type="KEGG" id="ole:K0B96_00835"/>
<name>A0A8F9XJZ7_9BACT</name>
<evidence type="ECO:0000313" key="4">
    <source>
        <dbReference type="Proteomes" id="UP000825051"/>
    </source>
</evidence>
<dbReference type="PANTHER" id="PTHR44520">
    <property type="entry name" value="RESPONSE REGULATOR RCP1-RELATED"/>
    <property type="match status" value="1"/>
</dbReference>
<feature type="modified residue" description="4-aspartylphosphate" evidence="1">
    <location>
        <position position="66"/>
    </location>
</feature>
<dbReference type="SMART" id="SM00448">
    <property type="entry name" value="REC"/>
    <property type="match status" value="1"/>
</dbReference>
<dbReference type="InterPro" id="IPR052893">
    <property type="entry name" value="TCS_response_regulator"/>
</dbReference>
<dbReference type="RefSeq" id="WP_220162732.1">
    <property type="nucleotide sequence ID" value="NZ_CP080507.1"/>
</dbReference>
<protein>
    <submittedName>
        <fullName evidence="3">Response regulator</fullName>
    </submittedName>
</protein>
<dbReference type="PANTHER" id="PTHR44520:SF1">
    <property type="entry name" value="TWO-COMPONENT SYSTEM REGULATORY PROTEIN"/>
    <property type="match status" value="1"/>
</dbReference>
<evidence type="ECO:0000259" key="2">
    <source>
        <dbReference type="PROSITE" id="PS50110"/>
    </source>
</evidence>
<dbReference type="AlphaFoldDB" id="A0A8F9XJZ7"/>
<sequence length="138" mass="15258">MSAGLILYAEDDESDAFLLDHAFRRAGIEVPLHVVADGREAIAYLEGQGPFADRERHPLPRLLLLDLKMPAVNGFEVLQWIAGPPPRVVMPAVVLSSSGLEQDREKARRLGAAAYYVKPGKLDEMVALARALKNEWLK</sequence>
<evidence type="ECO:0000313" key="3">
    <source>
        <dbReference type="EMBL" id="QYM79193.1"/>
    </source>
</evidence>
<dbReference type="GO" id="GO:0000160">
    <property type="term" value="P:phosphorelay signal transduction system"/>
    <property type="evidence" value="ECO:0007669"/>
    <property type="project" value="InterPro"/>
</dbReference>
<organism evidence="3 4">
    <name type="scientific">Horticoccus luteus</name>
    <dbReference type="NCBI Taxonomy" id="2862869"/>
    <lineage>
        <taxon>Bacteria</taxon>
        <taxon>Pseudomonadati</taxon>
        <taxon>Verrucomicrobiota</taxon>
        <taxon>Opitutia</taxon>
        <taxon>Opitutales</taxon>
        <taxon>Opitutaceae</taxon>
        <taxon>Horticoccus</taxon>
    </lineage>
</organism>
<dbReference type="Proteomes" id="UP000825051">
    <property type="component" value="Chromosome"/>
</dbReference>
<reference evidence="3" key="1">
    <citation type="submission" date="2021-08" db="EMBL/GenBank/DDBJ databases">
        <title>Genome of a novel bacterium of the phylum Verrucomicrobia, Oleiharenicola sp. KSB-15.</title>
        <authorList>
            <person name="Chung J.-H."/>
            <person name="Ahn J.-H."/>
            <person name="Yoon Y."/>
            <person name="Kim D.-Y."/>
            <person name="An S.-H."/>
            <person name="Park I."/>
            <person name="Yeon J."/>
        </authorList>
    </citation>
    <scope>NUCLEOTIDE SEQUENCE</scope>
    <source>
        <strain evidence="3">KSB-15</strain>
    </source>
</reference>
<evidence type="ECO:0000256" key="1">
    <source>
        <dbReference type="PROSITE-ProRule" id="PRU00169"/>
    </source>
</evidence>
<accession>A0A8F9XJZ7</accession>
<gene>
    <name evidence="3" type="ORF">K0B96_00835</name>
</gene>
<dbReference type="InterPro" id="IPR011006">
    <property type="entry name" value="CheY-like_superfamily"/>
</dbReference>
<dbReference type="EMBL" id="CP080507">
    <property type="protein sequence ID" value="QYM79193.1"/>
    <property type="molecule type" value="Genomic_DNA"/>
</dbReference>
<dbReference type="Gene3D" id="3.40.50.2300">
    <property type="match status" value="1"/>
</dbReference>
<keyword evidence="4" id="KW-1185">Reference proteome</keyword>
<proteinExistence type="predicted"/>
<dbReference type="PROSITE" id="PS50110">
    <property type="entry name" value="RESPONSE_REGULATORY"/>
    <property type="match status" value="1"/>
</dbReference>
<dbReference type="InterPro" id="IPR001789">
    <property type="entry name" value="Sig_transdc_resp-reg_receiver"/>
</dbReference>
<dbReference type="SUPFAM" id="SSF52172">
    <property type="entry name" value="CheY-like"/>
    <property type="match status" value="1"/>
</dbReference>
<dbReference type="Pfam" id="PF00072">
    <property type="entry name" value="Response_reg"/>
    <property type="match status" value="1"/>
</dbReference>